<dbReference type="SMART" id="SM00448">
    <property type="entry name" value="REC"/>
    <property type="match status" value="1"/>
</dbReference>
<dbReference type="Pfam" id="PF07228">
    <property type="entry name" value="SpoIIE"/>
    <property type="match status" value="1"/>
</dbReference>
<dbReference type="SUPFAM" id="SSF81606">
    <property type="entry name" value="PP2C-like"/>
    <property type="match status" value="1"/>
</dbReference>
<protein>
    <submittedName>
        <fullName evidence="5">Serine phosphatase RsbU, regulator of sigma subunit</fullName>
    </submittedName>
</protein>
<evidence type="ECO:0000313" key="5">
    <source>
        <dbReference type="EMBL" id="CAA6809049.1"/>
    </source>
</evidence>
<dbReference type="InterPro" id="IPR052016">
    <property type="entry name" value="Bact_Sigma-Reg"/>
</dbReference>
<dbReference type="Gene3D" id="3.60.40.10">
    <property type="entry name" value="PPM-type phosphatase domain"/>
    <property type="match status" value="1"/>
</dbReference>
<dbReference type="SUPFAM" id="SSF52172">
    <property type="entry name" value="CheY-like"/>
    <property type="match status" value="1"/>
</dbReference>
<dbReference type="InterPro" id="IPR036457">
    <property type="entry name" value="PPM-type-like_dom_sf"/>
</dbReference>
<gene>
    <name evidence="5" type="ORF">HELGO_WM14320</name>
</gene>
<dbReference type="GO" id="GO:0016791">
    <property type="term" value="F:phosphatase activity"/>
    <property type="evidence" value="ECO:0007669"/>
    <property type="project" value="TreeGrafter"/>
</dbReference>
<accession>A0A6S6T0T3</accession>
<evidence type="ECO:0000256" key="1">
    <source>
        <dbReference type="ARBA" id="ARBA00022801"/>
    </source>
</evidence>
<dbReference type="PANTHER" id="PTHR43156:SF2">
    <property type="entry name" value="STAGE II SPORULATION PROTEIN E"/>
    <property type="match status" value="1"/>
</dbReference>
<dbReference type="Gene3D" id="3.40.50.2300">
    <property type="match status" value="1"/>
</dbReference>
<evidence type="ECO:0000259" key="4">
    <source>
        <dbReference type="PROSITE" id="PS50110"/>
    </source>
</evidence>
<dbReference type="InterPro" id="IPR011006">
    <property type="entry name" value="CheY-like_superfamily"/>
</dbReference>
<reference evidence="5" key="1">
    <citation type="submission" date="2020-01" db="EMBL/GenBank/DDBJ databases">
        <authorList>
            <person name="Meier V. D."/>
            <person name="Meier V D."/>
        </authorList>
    </citation>
    <scope>NUCLEOTIDE SEQUENCE</scope>
    <source>
        <strain evidence="5">HLG_WM_MAG_02</strain>
    </source>
</reference>
<keyword evidence="1" id="KW-0378">Hydrolase</keyword>
<dbReference type="AlphaFoldDB" id="A0A6S6T0T3"/>
<dbReference type="InterPro" id="IPR001789">
    <property type="entry name" value="Sig_transdc_resp-reg_receiver"/>
</dbReference>
<keyword evidence="2" id="KW-0597">Phosphoprotein</keyword>
<feature type="coiled-coil region" evidence="3">
    <location>
        <begin position="140"/>
        <end position="170"/>
    </location>
</feature>
<dbReference type="PANTHER" id="PTHR43156">
    <property type="entry name" value="STAGE II SPORULATION PROTEIN E-RELATED"/>
    <property type="match status" value="1"/>
</dbReference>
<dbReference type="EMBL" id="CACVAZ010000055">
    <property type="protein sequence ID" value="CAA6809049.1"/>
    <property type="molecule type" value="Genomic_DNA"/>
</dbReference>
<feature type="modified residue" description="4-aspartylphosphate" evidence="2">
    <location>
        <position position="62"/>
    </location>
</feature>
<organism evidence="5">
    <name type="scientific">uncultured Sulfurovum sp</name>
    <dbReference type="NCBI Taxonomy" id="269237"/>
    <lineage>
        <taxon>Bacteria</taxon>
        <taxon>Pseudomonadati</taxon>
        <taxon>Campylobacterota</taxon>
        <taxon>Epsilonproteobacteria</taxon>
        <taxon>Campylobacterales</taxon>
        <taxon>Sulfurovaceae</taxon>
        <taxon>Sulfurovum</taxon>
        <taxon>environmental samples</taxon>
    </lineage>
</organism>
<dbReference type="Pfam" id="PF00072">
    <property type="entry name" value="Response_reg"/>
    <property type="match status" value="1"/>
</dbReference>
<dbReference type="GO" id="GO:0000160">
    <property type="term" value="P:phosphorelay signal transduction system"/>
    <property type="evidence" value="ECO:0007669"/>
    <property type="project" value="InterPro"/>
</dbReference>
<sequence length="394" mass="45612">MKKEQEELKLNKILIVDDDTFNLDVLEMALRDLKNSEIIRANDGFKVLKKVAEEEIDLIILDISMPELNGIQVLEKLKTTEETSFIPIIVVTSKTEDRYKALELGAEEFLSKPIDIIELRFRVNNLLRLKKYNDLQILFNQRLEEEVAKKENLLRNLGHVEQELELAREIQQSIIPKVYPQSSTLDVHGSCMPAFEVGGDYFDVFKTESDKYTVFVISDVSGHGFASALVSMQFRTILRSNLYKETKSFSTRVEELNKIMCEDNEEGTMFITGLFLRYCHETQVMEFINAGHHNPIGLSNMKYKKSIPIGIQKDMPFNTSTIEFKKGMQLFLYTDGIIEEENSKHEMYGNRIYKLHESIKLFNAREQNELILKAFNNFIVKQKDDVTILVIKAI</sequence>
<proteinExistence type="predicted"/>
<dbReference type="InterPro" id="IPR001932">
    <property type="entry name" value="PPM-type_phosphatase-like_dom"/>
</dbReference>
<evidence type="ECO:0000256" key="2">
    <source>
        <dbReference type="PROSITE-ProRule" id="PRU00169"/>
    </source>
</evidence>
<dbReference type="PROSITE" id="PS50110">
    <property type="entry name" value="RESPONSE_REGULATORY"/>
    <property type="match status" value="1"/>
</dbReference>
<name>A0A6S6T0T3_9BACT</name>
<feature type="domain" description="Response regulatory" evidence="4">
    <location>
        <begin position="12"/>
        <end position="127"/>
    </location>
</feature>
<keyword evidence="3" id="KW-0175">Coiled coil</keyword>
<dbReference type="SMART" id="SM00331">
    <property type="entry name" value="PP2C_SIG"/>
    <property type="match status" value="1"/>
</dbReference>
<evidence type="ECO:0000256" key="3">
    <source>
        <dbReference type="SAM" id="Coils"/>
    </source>
</evidence>